<reference evidence="7 8" key="1">
    <citation type="submission" date="2023-07" db="EMBL/GenBank/DDBJ databases">
        <title>Sorghum-associated microbial communities from plants grown in Nebraska, USA.</title>
        <authorList>
            <person name="Schachtman D."/>
        </authorList>
    </citation>
    <scope>NUCLEOTIDE SEQUENCE [LARGE SCALE GENOMIC DNA]</scope>
    <source>
        <strain evidence="7 8">DS1607</strain>
    </source>
</reference>
<dbReference type="Pfam" id="PF01553">
    <property type="entry name" value="Acyltransferase"/>
    <property type="match status" value="1"/>
</dbReference>
<keyword evidence="8" id="KW-1185">Reference proteome</keyword>
<gene>
    <name evidence="7" type="ORF">J2W36_000584</name>
</gene>
<evidence type="ECO:0000259" key="6">
    <source>
        <dbReference type="SMART" id="SM00563"/>
    </source>
</evidence>
<dbReference type="EC" id="2.3.1.51" evidence="7"/>
<dbReference type="SUPFAM" id="SSF69593">
    <property type="entry name" value="Glycerol-3-phosphate (1)-acyltransferase"/>
    <property type="match status" value="1"/>
</dbReference>
<dbReference type="SMART" id="SM00563">
    <property type="entry name" value="PlsC"/>
    <property type="match status" value="1"/>
</dbReference>
<keyword evidence="5 7" id="KW-0012">Acyltransferase</keyword>
<keyword evidence="4" id="KW-0443">Lipid metabolism</keyword>
<proteinExistence type="predicted"/>
<organism evidence="7 8">
    <name type="scientific">Variovorax ginsengisoli</name>
    <dbReference type="NCBI Taxonomy" id="363844"/>
    <lineage>
        <taxon>Bacteria</taxon>
        <taxon>Pseudomonadati</taxon>
        <taxon>Pseudomonadota</taxon>
        <taxon>Betaproteobacteria</taxon>
        <taxon>Burkholderiales</taxon>
        <taxon>Comamonadaceae</taxon>
        <taxon>Variovorax</taxon>
    </lineage>
</organism>
<dbReference type="PANTHER" id="PTHR10434:SF64">
    <property type="entry name" value="1-ACYL-SN-GLYCEROL-3-PHOSPHATE ACYLTRANSFERASE-RELATED"/>
    <property type="match status" value="1"/>
</dbReference>
<evidence type="ECO:0000313" key="7">
    <source>
        <dbReference type="EMBL" id="MDP9898349.1"/>
    </source>
</evidence>
<dbReference type="GO" id="GO:0003841">
    <property type="term" value="F:1-acylglycerol-3-phosphate O-acyltransferase activity"/>
    <property type="evidence" value="ECO:0007669"/>
    <property type="project" value="UniProtKB-EC"/>
</dbReference>
<protein>
    <submittedName>
        <fullName evidence="7">1-acyl-sn-glycerol-3-phosphate acyltransferase</fullName>
        <ecNumber evidence="7">2.3.1.51</ecNumber>
    </submittedName>
</protein>
<keyword evidence="2" id="KW-0444">Lipid biosynthesis</keyword>
<evidence type="ECO:0000256" key="3">
    <source>
        <dbReference type="ARBA" id="ARBA00022679"/>
    </source>
</evidence>
<feature type="domain" description="Phospholipid/glycerol acyltransferase" evidence="6">
    <location>
        <begin position="67"/>
        <end position="179"/>
    </location>
</feature>
<dbReference type="Proteomes" id="UP001226867">
    <property type="component" value="Unassembled WGS sequence"/>
</dbReference>
<comment type="pathway">
    <text evidence="1">Lipid metabolism.</text>
</comment>
<evidence type="ECO:0000313" key="8">
    <source>
        <dbReference type="Proteomes" id="UP001226867"/>
    </source>
</evidence>
<accession>A0ABT9S1X0</accession>
<evidence type="ECO:0000256" key="5">
    <source>
        <dbReference type="ARBA" id="ARBA00023315"/>
    </source>
</evidence>
<keyword evidence="3 7" id="KW-0808">Transferase</keyword>
<dbReference type="PANTHER" id="PTHR10434">
    <property type="entry name" value="1-ACYL-SN-GLYCEROL-3-PHOSPHATE ACYLTRANSFERASE"/>
    <property type="match status" value="1"/>
</dbReference>
<dbReference type="RefSeq" id="WP_307688167.1">
    <property type="nucleotide sequence ID" value="NZ_JAUSRO010000002.1"/>
</dbReference>
<dbReference type="InterPro" id="IPR002123">
    <property type="entry name" value="Plipid/glycerol_acylTrfase"/>
</dbReference>
<evidence type="ECO:0000256" key="4">
    <source>
        <dbReference type="ARBA" id="ARBA00023098"/>
    </source>
</evidence>
<sequence>MQALTAAGRLIRALAHAFVGWWTIRRSFAAMPMDEREARVQRWALRMLEIMGIQLVVQGTPPAQGPLLLVSNHLSWLDILAIHAARHVRFVSKSGVRHWPLIGTLSDGAGSLYIERERRRDAMRVVHHMTEALREGNLIAVFPEGTTSDGRGLLPFHANLLQAAISSGAPVMPTALRYADAATGETSQAPRYIDDDNLALSLWSTLKAAPLLAIVRFGEPQSSFARERRSWAQSLHADVQALRRETH</sequence>
<comment type="caution">
    <text evidence="7">The sequence shown here is derived from an EMBL/GenBank/DDBJ whole genome shotgun (WGS) entry which is preliminary data.</text>
</comment>
<dbReference type="CDD" id="cd07989">
    <property type="entry name" value="LPLAT_AGPAT-like"/>
    <property type="match status" value="1"/>
</dbReference>
<dbReference type="EMBL" id="JAUSRO010000002">
    <property type="protein sequence ID" value="MDP9898349.1"/>
    <property type="molecule type" value="Genomic_DNA"/>
</dbReference>
<evidence type="ECO:0000256" key="1">
    <source>
        <dbReference type="ARBA" id="ARBA00005189"/>
    </source>
</evidence>
<evidence type="ECO:0000256" key="2">
    <source>
        <dbReference type="ARBA" id="ARBA00022516"/>
    </source>
</evidence>
<name>A0ABT9S1X0_9BURK</name>